<protein>
    <submittedName>
        <fullName evidence="2">Uncharacterized protein</fullName>
    </submittedName>
</protein>
<accession>A0A9W8GRH9</accession>
<reference evidence="2" key="1">
    <citation type="submission" date="2022-07" db="EMBL/GenBank/DDBJ databases">
        <title>Phylogenomic reconstructions and comparative analyses of Kickxellomycotina fungi.</title>
        <authorList>
            <person name="Reynolds N.K."/>
            <person name="Stajich J.E."/>
            <person name="Barry K."/>
            <person name="Grigoriev I.V."/>
            <person name="Crous P."/>
            <person name="Smith M.E."/>
        </authorList>
    </citation>
    <scope>NUCLEOTIDE SEQUENCE</scope>
    <source>
        <strain evidence="2">CBS 109367</strain>
    </source>
</reference>
<dbReference type="AlphaFoldDB" id="A0A9W8GRH9"/>
<name>A0A9W8GRH9_9FUNG</name>
<organism evidence="2 3">
    <name type="scientific">Coemansia spiralis</name>
    <dbReference type="NCBI Taxonomy" id="417178"/>
    <lineage>
        <taxon>Eukaryota</taxon>
        <taxon>Fungi</taxon>
        <taxon>Fungi incertae sedis</taxon>
        <taxon>Zoopagomycota</taxon>
        <taxon>Kickxellomycotina</taxon>
        <taxon>Kickxellomycetes</taxon>
        <taxon>Kickxellales</taxon>
        <taxon>Kickxellaceae</taxon>
        <taxon>Coemansia</taxon>
    </lineage>
</organism>
<comment type="caution">
    <text evidence="2">The sequence shown here is derived from an EMBL/GenBank/DDBJ whole genome shotgun (WGS) entry which is preliminary data.</text>
</comment>
<sequence length="160" mass="17417">MGASNSKKEPVYVYASEVPIGFTAQLKDKLVSEAASAPNKPAADSPAAVTNSRDLADKVDEGVAKELARILEKGQLEELMAKERQASTSDLLREIRDVSNQIASNPATKSPTFERSLQAHDRVVACLKDNAGRTLDCWKEVSEFKTLVATFKTEFVAMSQ</sequence>
<evidence type="ECO:0000313" key="3">
    <source>
        <dbReference type="Proteomes" id="UP001151516"/>
    </source>
</evidence>
<evidence type="ECO:0000313" key="2">
    <source>
        <dbReference type="EMBL" id="KAJ2690624.1"/>
    </source>
</evidence>
<keyword evidence="3" id="KW-1185">Reference proteome</keyword>
<gene>
    <name evidence="2" type="ORF">IWW39_000565</name>
</gene>
<dbReference type="Pfam" id="PF07956">
    <property type="entry name" value="DUF1690"/>
    <property type="match status" value="1"/>
</dbReference>
<evidence type="ECO:0000256" key="1">
    <source>
        <dbReference type="SAM" id="MobiDB-lite"/>
    </source>
</evidence>
<dbReference type="InterPro" id="IPR012471">
    <property type="entry name" value="DUF1690"/>
</dbReference>
<dbReference type="OrthoDB" id="5544375at2759"/>
<dbReference type="Gene3D" id="1.20.120.560">
    <property type="entry name" value="alix/aip1 in complex with the ypdl late domain"/>
    <property type="match status" value="1"/>
</dbReference>
<feature type="region of interest" description="Disordered" evidence="1">
    <location>
        <begin position="33"/>
        <end position="55"/>
    </location>
</feature>
<dbReference type="EMBL" id="JANBTX010000009">
    <property type="protein sequence ID" value="KAJ2690624.1"/>
    <property type="molecule type" value="Genomic_DNA"/>
</dbReference>
<dbReference type="Proteomes" id="UP001151516">
    <property type="component" value="Unassembled WGS sequence"/>
</dbReference>
<proteinExistence type="predicted"/>